<dbReference type="Proteomes" id="UP001239909">
    <property type="component" value="Unassembled WGS sequence"/>
</dbReference>
<proteinExistence type="predicted"/>
<reference evidence="2 3" key="1">
    <citation type="submission" date="2023-04" db="EMBL/GenBank/DDBJ databases">
        <title>Marinoamorphus aggregata gen. nov., sp. Nov., isolate from tissue of brittle star Ophioplocus japonicus.</title>
        <authorList>
            <person name="Kawano K."/>
            <person name="Sawayama S."/>
            <person name="Nakagawa S."/>
        </authorList>
    </citation>
    <scope>NUCLEOTIDE SEQUENCE [LARGE SCALE GENOMIC DNA]</scope>
    <source>
        <strain evidence="2 3">NKW23</strain>
    </source>
</reference>
<evidence type="ECO:0000256" key="1">
    <source>
        <dbReference type="SAM" id="MobiDB-lite"/>
    </source>
</evidence>
<keyword evidence="3" id="KW-1185">Reference proteome</keyword>
<feature type="region of interest" description="Disordered" evidence="1">
    <location>
        <begin position="51"/>
        <end position="76"/>
    </location>
</feature>
<feature type="region of interest" description="Disordered" evidence="1">
    <location>
        <begin position="93"/>
        <end position="137"/>
    </location>
</feature>
<dbReference type="EMBL" id="BSYI01000003">
    <property type="protein sequence ID" value="GMG81251.1"/>
    <property type="molecule type" value="Genomic_DNA"/>
</dbReference>
<name>A0ABQ6LFR5_9RHOB</name>
<protein>
    <submittedName>
        <fullName evidence="2">Uncharacterized protein</fullName>
    </submittedName>
</protein>
<organism evidence="2 3">
    <name type="scientific">Paralimibaculum aggregatum</name>
    <dbReference type="NCBI Taxonomy" id="3036245"/>
    <lineage>
        <taxon>Bacteria</taxon>
        <taxon>Pseudomonadati</taxon>
        <taxon>Pseudomonadota</taxon>
        <taxon>Alphaproteobacteria</taxon>
        <taxon>Rhodobacterales</taxon>
        <taxon>Paracoccaceae</taxon>
        <taxon>Paralimibaculum</taxon>
    </lineage>
</organism>
<accession>A0ABQ6LFR5</accession>
<sequence length="159" mass="16872">MDRRFRPLAPLPPVEAGPGTGLPADTPPPSHAFHWLERGPTVLGEAPRRIAPTHRGSGEACNPAVPIPDPGRMDLGAFPARRRHEACRHPPYLALHLPDRPTRPSRLAGGPKCAAAAERPARTGGARPARGRAGAPAPALIQSKPCCLCRRHLPATRAP</sequence>
<gene>
    <name evidence="2" type="ORF">LNKW23_04640</name>
</gene>
<feature type="compositionally biased region" description="Low complexity" evidence="1">
    <location>
        <begin position="110"/>
        <end position="137"/>
    </location>
</feature>
<evidence type="ECO:0000313" key="3">
    <source>
        <dbReference type="Proteomes" id="UP001239909"/>
    </source>
</evidence>
<evidence type="ECO:0000313" key="2">
    <source>
        <dbReference type="EMBL" id="GMG81251.1"/>
    </source>
</evidence>
<feature type="region of interest" description="Disordered" evidence="1">
    <location>
        <begin position="1"/>
        <end position="35"/>
    </location>
</feature>
<comment type="caution">
    <text evidence="2">The sequence shown here is derived from an EMBL/GenBank/DDBJ whole genome shotgun (WGS) entry which is preliminary data.</text>
</comment>